<evidence type="ECO:0000256" key="5">
    <source>
        <dbReference type="ARBA" id="ARBA00022741"/>
    </source>
</evidence>
<dbReference type="GO" id="GO:0005829">
    <property type="term" value="C:cytosol"/>
    <property type="evidence" value="ECO:0007669"/>
    <property type="project" value="TreeGrafter"/>
</dbReference>
<dbReference type="GO" id="GO:0016787">
    <property type="term" value="F:hydrolase activity"/>
    <property type="evidence" value="ECO:0007669"/>
    <property type="project" value="UniProtKB-KW"/>
</dbReference>
<dbReference type="Pfam" id="PF22590">
    <property type="entry name" value="Cas3-like_C_2"/>
    <property type="match status" value="1"/>
</dbReference>
<evidence type="ECO:0000256" key="3">
    <source>
        <dbReference type="ARBA" id="ARBA00022722"/>
    </source>
</evidence>
<keyword evidence="6" id="KW-0378">Hydrolase</keyword>
<dbReference type="RefSeq" id="WP_009893752.1">
    <property type="nucleotide sequence ID" value="NC_013315.1"/>
</dbReference>
<dbReference type="InterPro" id="IPR014001">
    <property type="entry name" value="Helicase_ATP-bd"/>
</dbReference>
<dbReference type="PROSITE" id="PS51643">
    <property type="entry name" value="HD_CAS3"/>
    <property type="match status" value="1"/>
</dbReference>
<accession>A0A0H3N5E5</accession>
<dbReference type="AlphaFoldDB" id="A0A0H3N5E5"/>
<dbReference type="InterPro" id="IPR006474">
    <property type="entry name" value="Helicase_Cas3_CRISPR-ass_core"/>
</dbReference>
<gene>
    <name evidence="11" type="ordered locus">CD196_2766</name>
</gene>
<dbReference type="EMBL" id="FN538970">
    <property type="protein sequence ID" value="CBA65389.1"/>
    <property type="molecule type" value="Genomic_DNA"/>
</dbReference>
<keyword evidence="7" id="KW-0347">Helicase</keyword>
<evidence type="ECO:0000256" key="4">
    <source>
        <dbReference type="ARBA" id="ARBA00022723"/>
    </source>
</evidence>
<protein>
    <recommendedName>
        <fullName evidence="10">HD Cas3-type domain-containing protein</fullName>
    </recommendedName>
</protein>
<dbReference type="NCBIfam" id="TIGR01596">
    <property type="entry name" value="cas3_HD"/>
    <property type="match status" value="1"/>
</dbReference>
<feature type="domain" description="HD Cas3-type" evidence="10">
    <location>
        <begin position="5"/>
        <end position="204"/>
    </location>
</feature>
<keyword evidence="8" id="KW-0067">ATP-binding</keyword>
<comment type="similarity">
    <text evidence="2">In the central section; belongs to the CRISPR-associated helicase Cas3 family.</text>
</comment>
<evidence type="ECO:0000256" key="6">
    <source>
        <dbReference type="ARBA" id="ARBA00022801"/>
    </source>
</evidence>
<keyword evidence="3" id="KW-0540">Nuclease</keyword>
<keyword evidence="4" id="KW-0479">Metal-binding</keyword>
<dbReference type="Proteomes" id="UP000002068">
    <property type="component" value="Chromosome"/>
</dbReference>
<dbReference type="GO" id="GO:0046872">
    <property type="term" value="F:metal ion binding"/>
    <property type="evidence" value="ECO:0007669"/>
    <property type="project" value="UniProtKB-KW"/>
</dbReference>
<dbReference type="CDD" id="cd09641">
    <property type="entry name" value="Cas3''_I"/>
    <property type="match status" value="1"/>
</dbReference>
<evidence type="ECO:0000256" key="7">
    <source>
        <dbReference type="ARBA" id="ARBA00022806"/>
    </source>
</evidence>
<evidence type="ECO:0000256" key="1">
    <source>
        <dbReference type="ARBA" id="ARBA00006847"/>
    </source>
</evidence>
<dbReference type="PANTHER" id="PTHR47959">
    <property type="entry name" value="ATP-DEPENDENT RNA HELICASE RHLE-RELATED"/>
    <property type="match status" value="1"/>
</dbReference>
<evidence type="ECO:0000313" key="12">
    <source>
        <dbReference type="Proteomes" id="UP000002068"/>
    </source>
</evidence>
<dbReference type="InterPro" id="IPR054712">
    <property type="entry name" value="Cas3-like_dom"/>
</dbReference>
<evidence type="ECO:0000259" key="10">
    <source>
        <dbReference type="PROSITE" id="PS51643"/>
    </source>
</evidence>
<dbReference type="Gene3D" id="1.10.3210.30">
    <property type="match status" value="1"/>
</dbReference>
<reference evidence="11 12" key="1">
    <citation type="journal article" date="2009" name="Genome Biol.">
        <title>Comparative genome and phenotypic analysis of Clostridium difficile 027 strains provides insight into the evolution of a hypervirulent bacterium.</title>
        <authorList>
            <person name="Stabler R.A."/>
            <person name="He M."/>
            <person name="Dawson L."/>
            <person name="Martin M."/>
            <person name="Valiente E."/>
            <person name="Corton C."/>
            <person name="Lawley T.D."/>
            <person name="Sebaihia M."/>
            <person name="Quail M.A."/>
            <person name="Rose G."/>
            <person name="Gerding D.N."/>
            <person name="Gibert M."/>
            <person name="Popoff M.R."/>
            <person name="Parkhill J."/>
            <person name="Dougan G."/>
            <person name="Wren B.W."/>
        </authorList>
    </citation>
    <scope>NUCLEOTIDE SEQUENCE [LARGE SCALE GENOMIC DNA]</scope>
    <source>
        <strain evidence="11 12">CD196</strain>
    </source>
</reference>
<dbReference type="GO" id="GO:0004518">
    <property type="term" value="F:nuclease activity"/>
    <property type="evidence" value="ECO:0007669"/>
    <property type="project" value="UniProtKB-KW"/>
</dbReference>
<evidence type="ECO:0000256" key="2">
    <source>
        <dbReference type="ARBA" id="ARBA00009046"/>
    </source>
</evidence>
<dbReference type="GO" id="GO:0051607">
    <property type="term" value="P:defense response to virus"/>
    <property type="evidence" value="ECO:0007669"/>
    <property type="project" value="UniProtKB-KW"/>
</dbReference>
<comment type="similarity">
    <text evidence="1">In the N-terminal section; belongs to the CRISPR-associated nuclease Cas3-HD family.</text>
</comment>
<dbReference type="InterPro" id="IPR011545">
    <property type="entry name" value="DEAD/DEAH_box_helicase_dom"/>
</dbReference>
<dbReference type="GO" id="GO:0003724">
    <property type="term" value="F:RNA helicase activity"/>
    <property type="evidence" value="ECO:0007669"/>
    <property type="project" value="TreeGrafter"/>
</dbReference>
<name>A0A0H3N5E5_CLODC</name>
<proteinExistence type="inferred from homology"/>
<dbReference type="SMART" id="SM00487">
    <property type="entry name" value="DEXDc"/>
    <property type="match status" value="1"/>
</dbReference>
<sequence>MLYAKSNPVETLREHTDELLKQMNVLRESYGKNINSLDFLEEEIFWQLLDFVIEFHDIGKAFSPFQELIKSRMDTKINEPKIVTHLENNVGHNYLSPAFIDYSYIDRKKNKELRAVLNQVIVYHHERDIFIDKDFKNLIQKILDEDLINKVYELQREFKVRYPIKTEKLSKVYLQSVEKRIDKNHKYYNLYIMLKGILHRLDHSASAHEVVECNNVINIGEQTENYLMKEFGSLREAQSFAKSNRNKNIILIASTGMGKTETALIWIDKDKAFFTLPLRVSINALFDRAKNIIGVGEANDTFLGLLHSTAIDYLEESNQENSSEIVDLAKLLSCKLTFSTIDQIFKFPFLYRGYEKVYSTLAYSKVVIDEIQAYSPEIAAVLVKGIEMIHKIGGRFMIMTATMPTIYIDELKKRGVMNSNLADLTCNTEKIRHCVSIVENSIDENLGKIIQSGMNKKVLVIVNTVKSAVEKYELIEEIVKPKGIDVNLNLLHSMYIQEDRAKLEKYIKEFADSDSNGIWITTQLVEASLDIDFDELHTENSTLDSLFQRFGRCYRSREYEENSPNIFIYTEKATGIGSIYDKDIVEKGLELLKTFINGKECVKMKEKYKVEMVKILYSKESLEGTAFEKRFTSALNILDTITPYSLGSKDAQNILRNIEGYTVIPEDIYNKIEETLIKDYEELGQELINAYSNDDRQLINKIKSKRKKARREIIKKTVNLPIYKAKQNVIDIQVKGLEDLKILLYKYDIHENKHTKQIFGKGVLISNEIDQFI</sequence>
<keyword evidence="5" id="KW-0547">Nucleotide-binding</keyword>
<organism evidence="11 12">
    <name type="scientific">Clostridioides difficile (strain CD196)</name>
    <name type="common">Peptoclostridium difficile</name>
    <dbReference type="NCBI Taxonomy" id="645462"/>
    <lineage>
        <taxon>Bacteria</taxon>
        <taxon>Bacillati</taxon>
        <taxon>Bacillota</taxon>
        <taxon>Clostridia</taxon>
        <taxon>Peptostreptococcales</taxon>
        <taxon>Peptostreptococcaceae</taxon>
        <taxon>Clostridioides</taxon>
    </lineage>
</organism>
<dbReference type="GO" id="GO:0005524">
    <property type="term" value="F:ATP binding"/>
    <property type="evidence" value="ECO:0007669"/>
    <property type="project" value="UniProtKB-KW"/>
</dbReference>
<dbReference type="NCBIfam" id="TIGR01587">
    <property type="entry name" value="cas3_core"/>
    <property type="match status" value="1"/>
</dbReference>
<dbReference type="Pfam" id="PF00270">
    <property type="entry name" value="DEAD"/>
    <property type="match status" value="1"/>
</dbReference>
<dbReference type="InterPro" id="IPR038257">
    <property type="entry name" value="CRISPR-assoc_Cas3_HD_sf"/>
</dbReference>
<dbReference type="GO" id="GO:0003676">
    <property type="term" value="F:nucleic acid binding"/>
    <property type="evidence" value="ECO:0007669"/>
    <property type="project" value="InterPro"/>
</dbReference>
<dbReference type="PANTHER" id="PTHR47959:SF16">
    <property type="entry name" value="CRISPR-ASSOCIATED NUCLEASE_HELICASE CAS3-RELATED"/>
    <property type="match status" value="1"/>
</dbReference>
<dbReference type="InterPro" id="IPR006483">
    <property type="entry name" value="CRISPR-assoc_Cas3_HD"/>
</dbReference>
<dbReference type="HOGENOM" id="CLU_009347_0_0_9"/>
<evidence type="ECO:0000256" key="8">
    <source>
        <dbReference type="ARBA" id="ARBA00022840"/>
    </source>
</evidence>
<keyword evidence="9" id="KW-0051">Antiviral defense</keyword>
<dbReference type="SUPFAM" id="SSF52540">
    <property type="entry name" value="P-loop containing nucleoside triphosphate hydrolases"/>
    <property type="match status" value="1"/>
</dbReference>
<dbReference type="InterPro" id="IPR027417">
    <property type="entry name" value="P-loop_NTPase"/>
</dbReference>
<dbReference type="Gene3D" id="3.40.50.300">
    <property type="entry name" value="P-loop containing nucleotide triphosphate hydrolases"/>
    <property type="match status" value="2"/>
</dbReference>
<evidence type="ECO:0000313" key="11">
    <source>
        <dbReference type="EMBL" id="CBA65389.1"/>
    </source>
</evidence>
<dbReference type="KEGG" id="cdc:CD196_2766"/>
<evidence type="ECO:0000256" key="9">
    <source>
        <dbReference type="ARBA" id="ARBA00023118"/>
    </source>
</evidence>
<dbReference type="InterPro" id="IPR050079">
    <property type="entry name" value="DEAD_box_RNA_helicase"/>
</dbReference>